<evidence type="ECO:0000313" key="2">
    <source>
        <dbReference type="Proteomes" id="UP001301769"/>
    </source>
</evidence>
<name>A0AAN6XVE6_9PEZI</name>
<sequence length="118" mass="13684">MGIILFELTYNYHPWKYAINRWRDGKSNEALRPSFQKSYQNDRECSMSASRGISADQKLLAVGGHFAEMVRYRWAANNYAQRPDIDKVLQHPAWGPLLPESPQVKRRLLEYDLGNGDV</sequence>
<reference evidence="1" key="1">
    <citation type="journal article" date="2023" name="Mol. Phylogenet. Evol.">
        <title>Genome-scale phylogeny and comparative genomics of the fungal order Sordariales.</title>
        <authorList>
            <person name="Hensen N."/>
            <person name="Bonometti L."/>
            <person name="Westerberg I."/>
            <person name="Brannstrom I.O."/>
            <person name="Guillou S."/>
            <person name="Cros-Aarteil S."/>
            <person name="Calhoun S."/>
            <person name="Haridas S."/>
            <person name="Kuo A."/>
            <person name="Mondo S."/>
            <person name="Pangilinan J."/>
            <person name="Riley R."/>
            <person name="LaButti K."/>
            <person name="Andreopoulos B."/>
            <person name="Lipzen A."/>
            <person name="Chen C."/>
            <person name="Yan M."/>
            <person name="Daum C."/>
            <person name="Ng V."/>
            <person name="Clum A."/>
            <person name="Steindorff A."/>
            <person name="Ohm R.A."/>
            <person name="Martin F."/>
            <person name="Silar P."/>
            <person name="Natvig D.O."/>
            <person name="Lalanne C."/>
            <person name="Gautier V."/>
            <person name="Ament-Velasquez S.L."/>
            <person name="Kruys A."/>
            <person name="Hutchinson M.I."/>
            <person name="Powell A.J."/>
            <person name="Barry K."/>
            <person name="Miller A.N."/>
            <person name="Grigoriev I.V."/>
            <person name="Debuchy R."/>
            <person name="Gladieux P."/>
            <person name="Hiltunen Thoren M."/>
            <person name="Johannesson H."/>
        </authorList>
    </citation>
    <scope>NUCLEOTIDE SEQUENCE</scope>
    <source>
        <strain evidence="1">PSN293</strain>
    </source>
</reference>
<reference evidence="1" key="2">
    <citation type="submission" date="2023-05" db="EMBL/GenBank/DDBJ databases">
        <authorList>
            <consortium name="Lawrence Berkeley National Laboratory"/>
            <person name="Steindorff A."/>
            <person name="Hensen N."/>
            <person name="Bonometti L."/>
            <person name="Westerberg I."/>
            <person name="Brannstrom I.O."/>
            <person name="Guillou S."/>
            <person name="Cros-Aarteil S."/>
            <person name="Calhoun S."/>
            <person name="Haridas S."/>
            <person name="Kuo A."/>
            <person name="Mondo S."/>
            <person name="Pangilinan J."/>
            <person name="Riley R."/>
            <person name="Labutti K."/>
            <person name="Andreopoulos B."/>
            <person name="Lipzen A."/>
            <person name="Chen C."/>
            <person name="Yanf M."/>
            <person name="Daum C."/>
            <person name="Ng V."/>
            <person name="Clum A."/>
            <person name="Ohm R."/>
            <person name="Martin F."/>
            <person name="Silar P."/>
            <person name="Natvig D."/>
            <person name="Lalanne C."/>
            <person name="Gautier V."/>
            <person name="Ament-Velasquez S.L."/>
            <person name="Kruys A."/>
            <person name="Hutchinson M.I."/>
            <person name="Powell A.J."/>
            <person name="Barry K."/>
            <person name="Miller A.N."/>
            <person name="Grigoriev I.V."/>
            <person name="Debuchy R."/>
            <person name="Gladieux P."/>
            <person name="Thoren M.H."/>
            <person name="Johannesson H."/>
        </authorList>
    </citation>
    <scope>NUCLEOTIDE SEQUENCE</scope>
    <source>
        <strain evidence="1">PSN293</strain>
    </source>
</reference>
<dbReference type="AlphaFoldDB" id="A0AAN6XVE6"/>
<accession>A0AAN6XVE6</accession>
<protein>
    <submittedName>
        <fullName evidence="1">Uncharacterized protein</fullName>
    </submittedName>
</protein>
<evidence type="ECO:0000313" key="1">
    <source>
        <dbReference type="EMBL" id="KAK4207341.1"/>
    </source>
</evidence>
<gene>
    <name evidence="1" type="ORF">QBC37DRAFT_433561</name>
</gene>
<comment type="caution">
    <text evidence="1">The sequence shown here is derived from an EMBL/GenBank/DDBJ whole genome shotgun (WGS) entry which is preliminary data.</text>
</comment>
<dbReference type="Proteomes" id="UP001301769">
    <property type="component" value="Unassembled WGS sequence"/>
</dbReference>
<proteinExistence type="predicted"/>
<dbReference type="EMBL" id="MU858301">
    <property type="protein sequence ID" value="KAK4207341.1"/>
    <property type="molecule type" value="Genomic_DNA"/>
</dbReference>
<keyword evidence="2" id="KW-1185">Reference proteome</keyword>
<organism evidence="1 2">
    <name type="scientific">Rhypophila decipiens</name>
    <dbReference type="NCBI Taxonomy" id="261697"/>
    <lineage>
        <taxon>Eukaryota</taxon>
        <taxon>Fungi</taxon>
        <taxon>Dikarya</taxon>
        <taxon>Ascomycota</taxon>
        <taxon>Pezizomycotina</taxon>
        <taxon>Sordariomycetes</taxon>
        <taxon>Sordariomycetidae</taxon>
        <taxon>Sordariales</taxon>
        <taxon>Naviculisporaceae</taxon>
        <taxon>Rhypophila</taxon>
    </lineage>
</organism>